<keyword evidence="3" id="KW-0808">Transferase</keyword>
<feature type="transmembrane region" description="Helical" evidence="9">
    <location>
        <begin position="446"/>
        <end position="469"/>
    </location>
</feature>
<feature type="compositionally biased region" description="Basic and acidic residues" evidence="8">
    <location>
        <begin position="266"/>
        <end position="275"/>
    </location>
</feature>
<evidence type="ECO:0000313" key="11">
    <source>
        <dbReference type="EMBL" id="NYJ34226.1"/>
    </source>
</evidence>
<dbReference type="PROSITE" id="PS00107">
    <property type="entry name" value="PROTEIN_KINASE_ATP"/>
    <property type="match status" value="1"/>
</dbReference>
<name>A0A7Z0ELH9_9ACTN</name>
<evidence type="ECO:0000313" key="12">
    <source>
        <dbReference type="Proteomes" id="UP000572051"/>
    </source>
</evidence>
<keyword evidence="5 11" id="KW-0418">Kinase</keyword>
<feature type="domain" description="Protein kinase" evidence="10">
    <location>
        <begin position="15"/>
        <end position="273"/>
    </location>
</feature>
<dbReference type="SMART" id="SM00220">
    <property type="entry name" value="S_TKc"/>
    <property type="match status" value="1"/>
</dbReference>
<dbReference type="EC" id="2.7.11.1" evidence="1"/>
<keyword evidence="12" id="KW-1185">Reference proteome</keyword>
<reference evidence="11 12" key="1">
    <citation type="submission" date="2020-07" db="EMBL/GenBank/DDBJ databases">
        <title>Sequencing the genomes of 1000 actinobacteria strains.</title>
        <authorList>
            <person name="Klenk H.-P."/>
        </authorList>
    </citation>
    <scope>NUCLEOTIDE SEQUENCE [LARGE SCALE GENOMIC DNA]</scope>
    <source>
        <strain evidence="11 12">DSM 44442</strain>
    </source>
</reference>
<feature type="compositionally biased region" description="Acidic residues" evidence="8">
    <location>
        <begin position="511"/>
        <end position="524"/>
    </location>
</feature>
<dbReference type="PROSITE" id="PS00108">
    <property type="entry name" value="PROTEIN_KINASE_ST"/>
    <property type="match status" value="1"/>
</dbReference>
<keyword evidence="6 7" id="KW-0067">ATP-binding</keyword>
<evidence type="ECO:0000256" key="9">
    <source>
        <dbReference type="SAM" id="Phobius"/>
    </source>
</evidence>
<feature type="compositionally biased region" description="Low complexity" evidence="8">
    <location>
        <begin position="320"/>
        <end position="353"/>
    </location>
</feature>
<dbReference type="CDD" id="cd14014">
    <property type="entry name" value="STKc_PknB_like"/>
    <property type="match status" value="1"/>
</dbReference>
<keyword evidence="9" id="KW-0812">Transmembrane</keyword>
<dbReference type="Pfam" id="PF00069">
    <property type="entry name" value="Pkinase"/>
    <property type="match status" value="1"/>
</dbReference>
<accession>A0A7Z0ELH9</accession>
<dbReference type="PANTHER" id="PTHR43289">
    <property type="entry name" value="MITOGEN-ACTIVATED PROTEIN KINASE KINASE KINASE 20-RELATED"/>
    <property type="match status" value="1"/>
</dbReference>
<organism evidence="11 12">
    <name type="scientific">Nocardiopsis aegyptia</name>
    <dbReference type="NCBI Taxonomy" id="220378"/>
    <lineage>
        <taxon>Bacteria</taxon>
        <taxon>Bacillati</taxon>
        <taxon>Actinomycetota</taxon>
        <taxon>Actinomycetes</taxon>
        <taxon>Streptosporangiales</taxon>
        <taxon>Nocardiopsidaceae</taxon>
        <taxon>Nocardiopsis</taxon>
    </lineage>
</organism>
<keyword evidence="2" id="KW-0723">Serine/threonine-protein kinase</keyword>
<keyword evidence="9" id="KW-1133">Transmembrane helix</keyword>
<dbReference type="EMBL" id="JACCFS010000001">
    <property type="protein sequence ID" value="NYJ34226.1"/>
    <property type="molecule type" value="Genomic_DNA"/>
</dbReference>
<feature type="compositionally biased region" description="Pro residues" evidence="8">
    <location>
        <begin position="354"/>
        <end position="371"/>
    </location>
</feature>
<feature type="compositionally biased region" description="Gly residues" evidence="8">
    <location>
        <begin position="397"/>
        <end position="440"/>
    </location>
</feature>
<dbReference type="AlphaFoldDB" id="A0A7Z0ELH9"/>
<evidence type="ECO:0000256" key="5">
    <source>
        <dbReference type="ARBA" id="ARBA00022777"/>
    </source>
</evidence>
<evidence type="ECO:0000256" key="8">
    <source>
        <dbReference type="SAM" id="MobiDB-lite"/>
    </source>
</evidence>
<evidence type="ECO:0000256" key="4">
    <source>
        <dbReference type="ARBA" id="ARBA00022741"/>
    </source>
</evidence>
<feature type="region of interest" description="Disordered" evidence="8">
    <location>
        <begin position="320"/>
        <end position="441"/>
    </location>
</feature>
<feature type="compositionally biased region" description="Gly residues" evidence="8">
    <location>
        <begin position="276"/>
        <end position="290"/>
    </location>
</feature>
<protein>
    <recommendedName>
        <fullName evidence="1">non-specific serine/threonine protein kinase</fullName>
        <ecNumber evidence="1">2.7.11.1</ecNumber>
    </recommendedName>
</protein>
<keyword evidence="9" id="KW-0472">Membrane</keyword>
<dbReference type="InterPro" id="IPR017441">
    <property type="entry name" value="Protein_kinase_ATP_BS"/>
</dbReference>
<evidence type="ECO:0000256" key="2">
    <source>
        <dbReference type="ARBA" id="ARBA00022527"/>
    </source>
</evidence>
<evidence type="ECO:0000256" key="1">
    <source>
        <dbReference type="ARBA" id="ARBA00012513"/>
    </source>
</evidence>
<dbReference type="SUPFAM" id="SSF56112">
    <property type="entry name" value="Protein kinase-like (PK-like)"/>
    <property type="match status" value="1"/>
</dbReference>
<evidence type="ECO:0000256" key="3">
    <source>
        <dbReference type="ARBA" id="ARBA00022679"/>
    </source>
</evidence>
<gene>
    <name evidence="11" type="ORF">HNR10_002107</name>
</gene>
<evidence type="ECO:0000256" key="6">
    <source>
        <dbReference type="ARBA" id="ARBA00022840"/>
    </source>
</evidence>
<dbReference type="GO" id="GO:0005524">
    <property type="term" value="F:ATP binding"/>
    <property type="evidence" value="ECO:0007669"/>
    <property type="project" value="UniProtKB-UniRule"/>
</dbReference>
<feature type="binding site" evidence="7">
    <location>
        <position position="44"/>
    </location>
    <ligand>
        <name>ATP</name>
        <dbReference type="ChEBI" id="CHEBI:30616"/>
    </ligand>
</feature>
<dbReference type="InterPro" id="IPR008271">
    <property type="entry name" value="Ser/Thr_kinase_AS"/>
</dbReference>
<dbReference type="Gene3D" id="3.30.200.20">
    <property type="entry name" value="Phosphorylase Kinase, domain 1"/>
    <property type="match status" value="1"/>
</dbReference>
<dbReference type="PANTHER" id="PTHR43289:SF6">
    <property type="entry name" value="SERINE_THREONINE-PROTEIN KINASE NEKL-3"/>
    <property type="match status" value="1"/>
</dbReference>
<dbReference type="InterPro" id="IPR000719">
    <property type="entry name" value="Prot_kinase_dom"/>
</dbReference>
<dbReference type="PROSITE" id="PS50011">
    <property type="entry name" value="PROTEIN_KINASE_DOM"/>
    <property type="match status" value="1"/>
</dbReference>
<dbReference type="Proteomes" id="UP000572051">
    <property type="component" value="Unassembled WGS sequence"/>
</dbReference>
<dbReference type="RefSeq" id="WP_179822769.1">
    <property type="nucleotide sequence ID" value="NZ_JACCFS010000001.1"/>
</dbReference>
<feature type="region of interest" description="Disordered" evidence="8">
    <location>
        <begin position="472"/>
        <end position="535"/>
    </location>
</feature>
<dbReference type="GO" id="GO:0004674">
    <property type="term" value="F:protein serine/threonine kinase activity"/>
    <property type="evidence" value="ECO:0007669"/>
    <property type="project" value="UniProtKB-KW"/>
</dbReference>
<proteinExistence type="predicted"/>
<sequence length="690" mass="70496">MSSNSDSEHIVADRYVLRRELGRGGMGVVWEAFDPSLDRVVAIKQVLLPDHFTDEERADAHARVRREAQSAARISHPSVITIHDVFQFEGDPWVVMELVEGGSLQEMLTAHGPLDLETAAAVAESLLKAVRAADAAGVLHRDIKPGNIMMSSDGRVILTDFGIATMEGGPSITRTGALIGSPEYMPPERLEGGPAEHRGDLWSIGVTLFAAVEGTSPFRRDSITAAIAAVMSAELPPMTSAGWLRPVIEGLLERDPDRRLTTGEALDLLRERRDGSGGGDGTAGTGTGPNGPGPAVAGVAAGAAMAAGAAGPAGAAGYGTTPHPLHSGGHAAPSGGHAAPSGGYAAPSGGYRPPAGPRPPGSFAGPPPGPGGGPRNGPSTPFPGHGRPSAHGHGHGHGAGAGHGVGPVAGAGHASGGHPGGGGPPTGHLPSGGAGGGSGPGSTSRVLLGVGAGAVVLLLIAVAAVMVVVSRTDGSGPSVEPTPRADGPAGGEAEPGELDSNVTGSPTTGSGDDDADDDDDDDDGGSPPPYDSLETFESDWFSVDHPEGWYVDDSDIENTIVAILAEGGDHQVWVSGWTEEDFTGTSAEFLESTDGGTNTGGETMPDYTQLALAEVDDHDLGAGWDVARVEAEFSNDSWATHERRFWSYAMSTEYQGERVFYLMSVNVPVSDAGFYADLPEEVFETFTPNL</sequence>
<feature type="region of interest" description="Disordered" evidence="8">
    <location>
        <begin position="266"/>
        <end position="295"/>
    </location>
</feature>
<comment type="caution">
    <text evidence="11">The sequence shown here is derived from an EMBL/GenBank/DDBJ whole genome shotgun (WGS) entry which is preliminary data.</text>
</comment>
<dbReference type="InterPro" id="IPR011009">
    <property type="entry name" value="Kinase-like_dom_sf"/>
</dbReference>
<evidence type="ECO:0000259" key="10">
    <source>
        <dbReference type="PROSITE" id="PS50011"/>
    </source>
</evidence>
<evidence type="ECO:0000256" key="7">
    <source>
        <dbReference type="PROSITE-ProRule" id="PRU10141"/>
    </source>
</evidence>
<feature type="compositionally biased region" description="Low complexity" evidence="8">
    <location>
        <begin position="376"/>
        <end position="387"/>
    </location>
</feature>
<dbReference type="Gene3D" id="1.10.510.10">
    <property type="entry name" value="Transferase(Phosphotransferase) domain 1"/>
    <property type="match status" value="1"/>
</dbReference>
<keyword evidence="4 7" id="KW-0547">Nucleotide-binding</keyword>